<proteinExistence type="predicted"/>
<evidence type="ECO:0000313" key="2">
    <source>
        <dbReference type="Proteomes" id="UP000033998"/>
    </source>
</evidence>
<reference evidence="1 2" key="1">
    <citation type="journal article" date="2015" name="Nature">
        <title>rRNA introns, odd ribosomes, and small enigmatic genomes across a large radiation of phyla.</title>
        <authorList>
            <person name="Brown C.T."/>
            <person name="Hug L.A."/>
            <person name="Thomas B.C."/>
            <person name="Sharon I."/>
            <person name="Castelle C.J."/>
            <person name="Singh A."/>
            <person name="Wilkins M.J."/>
            <person name="Williams K.H."/>
            <person name="Banfield J.F."/>
        </authorList>
    </citation>
    <scope>NUCLEOTIDE SEQUENCE [LARGE SCALE GENOMIC DNA]</scope>
</reference>
<gene>
    <name evidence="1" type="ORF">UT27_C0004G0011</name>
</gene>
<name>A0A837HND7_9BACT</name>
<protein>
    <recommendedName>
        <fullName evidence="3">SHS2 domain-containing protein</fullName>
    </recommendedName>
</protein>
<dbReference type="EMBL" id="LBWE01000004">
    <property type="protein sequence ID" value="KKR01940.1"/>
    <property type="molecule type" value="Genomic_DNA"/>
</dbReference>
<dbReference type="AlphaFoldDB" id="A0A837HND7"/>
<dbReference type="Proteomes" id="UP000033998">
    <property type="component" value="Unassembled WGS sequence"/>
</dbReference>
<accession>A0A837HND7</accession>
<comment type="caution">
    <text evidence="1">The sequence shown here is derived from an EMBL/GenBank/DDBJ whole genome shotgun (WGS) entry which is preliminary data.</text>
</comment>
<dbReference type="Gene3D" id="3.30.420.40">
    <property type="match status" value="1"/>
</dbReference>
<organism evidence="1 2">
    <name type="scientific">Candidatus Nomurabacteria bacterium GW2011_GWD2_39_12</name>
    <dbReference type="NCBI Taxonomy" id="1618759"/>
    <lineage>
        <taxon>Bacteria</taxon>
        <taxon>Candidatus Nomuraibacteriota</taxon>
    </lineage>
</organism>
<sequence>MGIFSDNERKNELVLVFDVGSSSVGGALFYTQESGIPKIIFSMREPIILEENLDVEKFLSLAVKSLEVVASSIYSKKLGAPKSIFCILSSPWYISQTRTISFRKNTSFMFTSKIADNLVQKEVAFFQEEHFKEYIEAKSPIRLIELKNIKTMLNGYETSSPLNQKAKEVEMTIFISMSGEQVLQKMEDTIKSHFHFRPITFSSFVLVSFAVVRDMYINQENFLIIDIGGEVTDISMTKKNVLRESVSFPLGLNFITRGVALGMACSLAEAKSYISLYKDKHGTESVNKKLDSIIVKLKSQWLAKFQESLVNISNDVSIPATIYIFVNKDLANFFIETIKTEQFNQYTLTESKYKITFLDTELLHSLATFENNTARDPSLIIESIYINRFLSKI</sequence>
<evidence type="ECO:0008006" key="3">
    <source>
        <dbReference type="Google" id="ProtNLM"/>
    </source>
</evidence>
<evidence type="ECO:0000313" key="1">
    <source>
        <dbReference type="EMBL" id="KKR01940.1"/>
    </source>
</evidence>